<dbReference type="InterPro" id="IPR023296">
    <property type="entry name" value="Glyco_hydro_beta-prop_sf"/>
</dbReference>
<protein>
    <recommendedName>
        <fullName evidence="3">GH43/DUF377 family glycosyl hydrolase</fullName>
    </recommendedName>
</protein>
<organism evidence="1 2">
    <name type="scientific">Rhodothalassium salexigens DSM 2132</name>
    <dbReference type="NCBI Taxonomy" id="1188247"/>
    <lineage>
        <taxon>Bacteria</taxon>
        <taxon>Pseudomonadati</taxon>
        <taxon>Pseudomonadota</taxon>
        <taxon>Alphaproteobacteria</taxon>
        <taxon>Rhodothalassiales</taxon>
        <taxon>Rhodothalassiaceae</taxon>
        <taxon>Rhodothalassium</taxon>
    </lineage>
</organism>
<dbReference type="PANTHER" id="PTHR35279">
    <property type="match status" value="1"/>
</dbReference>
<dbReference type="EMBL" id="SLXO01000008">
    <property type="protein sequence ID" value="TCP32977.1"/>
    <property type="molecule type" value="Genomic_DNA"/>
</dbReference>
<accession>A0A4R2PD19</accession>
<name>A0A4R2PD19_RHOSA</name>
<dbReference type="Proteomes" id="UP000295399">
    <property type="component" value="Unassembled WGS sequence"/>
</dbReference>
<evidence type="ECO:0000313" key="1">
    <source>
        <dbReference type="EMBL" id="TCP32977.1"/>
    </source>
</evidence>
<dbReference type="SUPFAM" id="SSF75005">
    <property type="entry name" value="Arabinanase/levansucrase/invertase"/>
    <property type="match status" value="1"/>
</dbReference>
<keyword evidence="2" id="KW-1185">Reference proteome</keyword>
<evidence type="ECO:0000313" key="2">
    <source>
        <dbReference type="Proteomes" id="UP000295399"/>
    </source>
</evidence>
<gene>
    <name evidence="1" type="ORF">EV659_10876</name>
</gene>
<dbReference type="InParanoid" id="A0A4R2PD19"/>
<sequence length="315" mass="35372">MTPLVWHKQGLVFDAPAVPWIGSHAQNPTPLVLDDRIRVFCNVRPPRDADGQYRARVAYVDLDRADPTRLLGVSEGPVLALGRRGEFDEFGTMVQGLTRHPDTGELWMYYVGWTRKVSVPFDWAIGLAISRDGGKSFERHGTGPVIGATPDEPFLHACPHVRREGGLWHMWYGAGIEWQSEDIEPIYRLFHATSTDGIAWRREGRPFLPLAVDDECQTTPSVFRRDGRWMMLFSYRYGTDFRSADRGYRIGCAVSDDLCHWTRRDDLAGLAPSPTGWDSGMVAYPAVLQDGDRTWLFYCGDDFGAAGFGLALSEG</sequence>
<dbReference type="OrthoDB" id="7064503at2"/>
<dbReference type="PANTHER" id="PTHR35279:SF1">
    <property type="entry name" value="ARABINANASE_LEVANSUCRASE_INVERTASE"/>
    <property type="match status" value="1"/>
</dbReference>
<dbReference type="AlphaFoldDB" id="A0A4R2PD19"/>
<dbReference type="Gene3D" id="2.115.10.20">
    <property type="entry name" value="Glycosyl hydrolase domain, family 43"/>
    <property type="match status" value="2"/>
</dbReference>
<dbReference type="RefSeq" id="WP_132708912.1">
    <property type="nucleotide sequence ID" value="NZ_JACIGF010000008.1"/>
</dbReference>
<proteinExistence type="predicted"/>
<comment type="caution">
    <text evidence="1">The sequence shown here is derived from an EMBL/GenBank/DDBJ whole genome shotgun (WGS) entry which is preliminary data.</text>
</comment>
<evidence type="ECO:0008006" key="3">
    <source>
        <dbReference type="Google" id="ProtNLM"/>
    </source>
</evidence>
<reference evidence="1 2" key="1">
    <citation type="submission" date="2019-03" db="EMBL/GenBank/DDBJ databases">
        <title>Genomic Encyclopedia of Type Strains, Phase IV (KMG-IV): sequencing the most valuable type-strain genomes for metagenomic binning, comparative biology and taxonomic classification.</title>
        <authorList>
            <person name="Goeker M."/>
        </authorList>
    </citation>
    <scope>NUCLEOTIDE SEQUENCE [LARGE SCALE GENOMIC DNA]</scope>
    <source>
        <strain evidence="1 2">DSM 2132</strain>
    </source>
</reference>